<evidence type="ECO:0000259" key="1">
    <source>
        <dbReference type="Pfam" id="PF01797"/>
    </source>
</evidence>
<evidence type="ECO:0000313" key="2">
    <source>
        <dbReference type="EMBL" id="GGD77584.1"/>
    </source>
</evidence>
<dbReference type="Gene3D" id="3.30.70.1290">
    <property type="entry name" value="Transposase IS200-like"/>
    <property type="match status" value="1"/>
</dbReference>
<dbReference type="Proteomes" id="UP000609064">
    <property type="component" value="Unassembled WGS sequence"/>
</dbReference>
<gene>
    <name evidence="2" type="ORF">GCM10011514_46860</name>
</gene>
<accession>A0A917DWP4</accession>
<organism evidence="2 3">
    <name type="scientific">Emticicia aquatilis</name>
    <dbReference type="NCBI Taxonomy" id="1537369"/>
    <lineage>
        <taxon>Bacteria</taxon>
        <taxon>Pseudomonadati</taxon>
        <taxon>Bacteroidota</taxon>
        <taxon>Cytophagia</taxon>
        <taxon>Cytophagales</taxon>
        <taxon>Leadbetterellaceae</taxon>
        <taxon>Emticicia</taxon>
    </lineage>
</organism>
<protein>
    <recommendedName>
        <fullName evidence="1">Transposase IS200-like domain-containing protein</fullName>
    </recommendedName>
</protein>
<dbReference type="PANTHER" id="PTHR36966">
    <property type="entry name" value="REP-ASSOCIATED TYROSINE TRANSPOSASE"/>
    <property type="match status" value="1"/>
</dbReference>
<evidence type="ECO:0000313" key="3">
    <source>
        <dbReference type="Proteomes" id="UP000609064"/>
    </source>
</evidence>
<dbReference type="GO" id="GO:0004803">
    <property type="term" value="F:transposase activity"/>
    <property type="evidence" value="ECO:0007669"/>
    <property type="project" value="InterPro"/>
</dbReference>
<keyword evidence="3" id="KW-1185">Reference proteome</keyword>
<dbReference type="PANTHER" id="PTHR36966:SF1">
    <property type="entry name" value="REP-ASSOCIATED TYROSINE TRANSPOSASE"/>
    <property type="match status" value="1"/>
</dbReference>
<dbReference type="InterPro" id="IPR052715">
    <property type="entry name" value="RAYT_transposase"/>
</dbReference>
<dbReference type="GO" id="GO:0043565">
    <property type="term" value="F:sequence-specific DNA binding"/>
    <property type="evidence" value="ECO:0007669"/>
    <property type="project" value="TreeGrafter"/>
</dbReference>
<dbReference type="SUPFAM" id="SSF143422">
    <property type="entry name" value="Transposase IS200-like"/>
    <property type="match status" value="1"/>
</dbReference>
<reference evidence="2" key="2">
    <citation type="submission" date="2020-09" db="EMBL/GenBank/DDBJ databases">
        <authorList>
            <person name="Sun Q."/>
            <person name="Zhou Y."/>
        </authorList>
    </citation>
    <scope>NUCLEOTIDE SEQUENCE</scope>
    <source>
        <strain evidence="2">CGMCC 1.15958</strain>
    </source>
</reference>
<sequence>MDSLRYCIANKGLEVYAYCIMTNHVHLIIGTHGEDLQSILRDLKKFTSVKIIKAIEDNQLESRKHWMLWIFRRSGEQNPNNEKYQFWLQHNHPIEIQTIEVAMQKLQYIHENPVKAGFVSEPEAYLYSSAGDYSGRKGLLDIDFLY</sequence>
<dbReference type="InterPro" id="IPR002686">
    <property type="entry name" value="Transposase_17"/>
</dbReference>
<dbReference type="GO" id="GO:0006313">
    <property type="term" value="P:DNA transposition"/>
    <property type="evidence" value="ECO:0007669"/>
    <property type="project" value="InterPro"/>
</dbReference>
<proteinExistence type="predicted"/>
<comment type="caution">
    <text evidence="2">The sequence shown here is derived from an EMBL/GenBank/DDBJ whole genome shotgun (WGS) entry which is preliminary data.</text>
</comment>
<name>A0A917DWP4_9BACT</name>
<dbReference type="Pfam" id="PF01797">
    <property type="entry name" value="Y1_Tnp"/>
    <property type="match status" value="1"/>
</dbReference>
<reference evidence="2" key="1">
    <citation type="journal article" date="2014" name="Int. J. Syst. Evol. Microbiol.">
        <title>Complete genome sequence of Corynebacterium casei LMG S-19264T (=DSM 44701T), isolated from a smear-ripened cheese.</title>
        <authorList>
            <consortium name="US DOE Joint Genome Institute (JGI-PGF)"/>
            <person name="Walter F."/>
            <person name="Albersmeier A."/>
            <person name="Kalinowski J."/>
            <person name="Ruckert C."/>
        </authorList>
    </citation>
    <scope>NUCLEOTIDE SEQUENCE</scope>
    <source>
        <strain evidence="2">CGMCC 1.15958</strain>
    </source>
</reference>
<feature type="domain" description="Transposase IS200-like" evidence="1">
    <location>
        <begin position="5"/>
        <end position="60"/>
    </location>
</feature>
<dbReference type="InterPro" id="IPR036515">
    <property type="entry name" value="Transposase_17_sf"/>
</dbReference>
<dbReference type="EMBL" id="BMKK01000013">
    <property type="protein sequence ID" value="GGD77584.1"/>
    <property type="molecule type" value="Genomic_DNA"/>
</dbReference>
<dbReference type="AlphaFoldDB" id="A0A917DWP4"/>